<feature type="transmembrane region" description="Helical" evidence="6">
    <location>
        <begin position="370"/>
        <end position="391"/>
    </location>
</feature>
<feature type="transmembrane region" description="Helical" evidence="6">
    <location>
        <begin position="270"/>
        <end position="291"/>
    </location>
</feature>
<dbReference type="PANTHER" id="PTHR22950">
    <property type="entry name" value="AMINO ACID TRANSPORTER"/>
    <property type="match status" value="1"/>
</dbReference>
<evidence type="ECO:0000256" key="2">
    <source>
        <dbReference type="ARBA" id="ARBA00022692"/>
    </source>
</evidence>
<comment type="subcellular location">
    <subcellularLocation>
        <location evidence="1">Membrane</location>
        <topology evidence="1">Multi-pass membrane protein</topology>
    </subcellularLocation>
</comment>
<dbReference type="AlphaFoldDB" id="A0A7J0DER9"/>
<dbReference type="PANTHER" id="PTHR22950:SF698">
    <property type="entry name" value="AMINO ACID TRANSPORTER TRANSMEMBRANE DOMAIN-CONTAINING PROTEIN"/>
    <property type="match status" value="1"/>
</dbReference>
<accession>A0A7J0DER9</accession>
<feature type="transmembrane region" description="Helical" evidence="6">
    <location>
        <begin position="227"/>
        <end position="250"/>
    </location>
</feature>
<sequence>MTSSTNKQVSFLKTCINGINALSGIGILSVPYALSSGGWLSLILLLLIATSAWFTGLLIRRCLDSNPLITSYPDIAGVAFGKKGRITASIFICLELYLVATGLLILEGDNLHKLSPNFALKLGGFTLDGRHSFVIIAGAMIFPSMWLSDLGVLLYISFGGVVSSLIIVVSIFCVGTSKGVGFHGKGSLVNFKGLPTALSLYTFCYGAHAMFPTIYNSMRKKSQFSSVLLLSFIICTITYVSMAILGYLIYCHTVQSQVTLNLPKEKISSKVAIYTILAGPIAKYALTIMPVASAIESSLPANYQDSRHISILIKIFLLVSTVVFAVLFPSFESVTSLTGAVLIVAVSFLLPCVCYLKIFGVYRNMGYELAGIVGIILLAVLVGVVGTYSSITLTVKQV</sequence>
<protein>
    <submittedName>
        <fullName evidence="8">Transmembrane amino acid transporter family protein</fullName>
    </submittedName>
</protein>
<keyword evidence="2 6" id="KW-0812">Transmembrane</keyword>
<keyword evidence="4 6" id="KW-1133">Transmembrane helix</keyword>
<evidence type="ECO:0000256" key="5">
    <source>
        <dbReference type="ARBA" id="ARBA00023136"/>
    </source>
</evidence>
<evidence type="ECO:0000256" key="6">
    <source>
        <dbReference type="SAM" id="Phobius"/>
    </source>
</evidence>
<keyword evidence="9" id="KW-1185">Reference proteome</keyword>
<proteinExistence type="predicted"/>
<keyword evidence="5 6" id="KW-0472">Membrane</keyword>
<feature type="transmembrane region" description="Helical" evidence="6">
    <location>
        <begin position="39"/>
        <end position="59"/>
    </location>
</feature>
<organism evidence="8 9">
    <name type="scientific">Actinidia rufa</name>
    <dbReference type="NCBI Taxonomy" id="165716"/>
    <lineage>
        <taxon>Eukaryota</taxon>
        <taxon>Viridiplantae</taxon>
        <taxon>Streptophyta</taxon>
        <taxon>Embryophyta</taxon>
        <taxon>Tracheophyta</taxon>
        <taxon>Spermatophyta</taxon>
        <taxon>Magnoliopsida</taxon>
        <taxon>eudicotyledons</taxon>
        <taxon>Gunneridae</taxon>
        <taxon>Pentapetalae</taxon>
        <taxon>asterids</taxon>
        <taxon>Ericales</taxon>
        <taxon>Actinidiaceae</taxon>
        <taxon>Actinidia</taxon>
    </lineage>
</organism>
<evidence type="ECO:0000259" key="7">
    <source>
        <dbReference type="Pfam" id="PF01490"/>
    </source>
</evidence>
<name>A0A7J0DER9_9ERIC</name>
<evidence type="ECO:0000256" key="4">
    <source>
        <dbReference type="ARBA" id="ARBA00022989"/>
    </source>
</evidence>
<gene>
    <name evidence="8" type="ORF">Acr_00g0030210</name>
</gene>
<evidence type="ECO:0000313" key="8">
    <source>
        <dbReference type="EMBL" id="GFS33724.1"/>
    </source>
</evidence>
<reference evidence="9" key="1">
    <citation type="submission" date="2019-07" db="EMBL/GenBank/DDBJ databases">
        <title>De Novo Assembly of kiwifruit Actinidia rufa.</title>
        <authorList>
            <person name="Sugita-Konishi S."/>
            <person name="Sato K."/>
            <person name="Mori E."/>
            <person name="Abe Y."/>
            <person name="Kisaki G."/>
            <person name="Hamano K."/>
            <person name="Suezawa K."/>
            <person name="Otani M."/>
            <person name="Fukuda T."/>
            <person name="Manabe T."/>
            <person name="Gomi K."/>
            <person name="Tabuchi M."/>
            <person name="Akimitsu K."/>
            <person name="Kataoka I."/>
        </authorList>
    </citation>
    <scope>NUCLEOTIDE SEQUENCE [LARGE SCALE GENOMIC DNA]</scope>
    <source>
        <strain evidence="9">cv. Fuchu</strain>
    </source>
</reference>
<dbReference type="GO" id="GO:0015179">
    <property type="term" value="F:L-amino acid transmembrane transporter activity"/>
    <property type="evidence" value="ECO:0007669"/>
    <property type="project" value="TreeGrafter"/>
</dbReference>
<evidence type="ECO:0000256" key="3">
    <source>
        <dbReference type="ARBA" id="ARBA00022970"/>
    </source>
</evidence>
<dbReference type="GO" id="GO:0005774">
    <property type="term" value="C:vacuolar membrane"/>
    <property type="evidence" value="ECO:0007669"/>
    <property type="project" value="TreeGrafter"/>
</dbReference>
<feature type="transmembrane region" description="Helical" evidence="6">
    <location>
        <begin position="337"/>
        <end position="358"/>
    </location>
</feature>
<dbReference type="Pfam" id="PF01490">
    <property type="entry name" value="Aa_trans"/>
    <property type="match status" value="1"/>
</dbReference>
<evidence type="ECO:0000313" key="9">
    <source>
        <dbReference type="Proteomes" id="UP000585474"/>
    </source>
</evidence>
<feature type="domain" description="Amino acid transporter transmembrane" evidence="7">
    <location>
        <begin position="8"/>
        <end position="391"/>
    </location>
</feature>
<feature type="transmembrane region" description="Helical" evidence="6">
    <location>
        <begin position="311"/>
        <end position="331"/>
    </location>
</feature>
<keyword evidence="3" id="KW-0813">Transport</keyword>
<comment type="caution">
    <text evidence="8">The sequence shown here is derived from an EMBL/GenBank/DDBJ whole genome shotgun (WGS) entry which is preliminary data.</text>
</comment>
<feature type="transmembrane region" description="Helical" evidence="6">
    <location>
        <begin position="86"/>
        <end position="106"/>
    </location>
</feature>
<feature type="transmembrane region" description="Helical" evidence="6">
    <location>
        <begin position="197"/>
        <end position="215"/>
    </location>
</feature>
<evidence type="ECO:0000256" key="1">
    <source>
        <dbReference type="ARBA" id="ARBA00004141"/>
    </source>
</evidence>
<dbReference type="EMBL" id="BJWL01000195">
    <property type="protein sequence ID" value="GFS33724.1"/>
    <property type="molecule type" value="Genomic_DNA"/>
</dbReference>
<dbReference type="InterPro" id="IPR013057">
    <property type="entry name" value="AA_transpt_TM"/>
</dbReference>
<feature type="transmembrane region" description="Helical" evidence="6">
    <location>
        <begin position="12"/>
        <end position="33"/>
    </location>
</feature>
<dbReference type="OrthoDB" id="655540at2759"/>
<dbReference type="Proteomes" id="UP000585474">
    <property type="component" value="Unassembled WGS sequence"/>
</dbReference>
<feature type="transmembrane region" description="Helical" evidence="6">
    <location>
        <begin position="154"/>
        <end position="177"/>
    </location>
</feature>
<keyword evidence="3" id="KW-0029">Amino-acid transport</keyword>